<proteinExistence type="predicted"/>
<keyword evidence="2" id="KW-1185">Reference proteome</keyword>
<reference evidence="1" key="1">
    <citation type="journal article" date="2020" name="Stud. Mycol.">
        <title>101 Dothideomycetes genomes: a test case for predicting lifestyles and emergence of pathogens.</title>
        <authorList>
            <person name="Haridas S."/>
            <person name="Albert R."/>
            <person name="Binder M."/>
            <person name="Bloem J."/>
            <person name="Labutti K."/>
            <person name="Salamov A."/>
            <person name="Andreopoulos B."/>
            <person name="Baker S."/>
            <person name="Barry K."/>
            <person name="Bills G."/>
            <person name="Bluhm B."/>
            <person name="Cannon C."/>
            <person name="Castanera R."/>
            <person name="Culley D."/>
            <person name="Daum C."/>
            <person name="Ezra D."/>
            <person name="Gonzalez J."/>
            <person name="Henrissat B."/>
            <person name="Kuo A."/>
            <person name="Liang C."/>
            <person name="Lipzen A."/>
            <person name="Lutzoni F."/>
            <person name="Magnuson J."/>
            <person name="Mondo S."/>
            <person name="Nolan M."/>
            <person name="Ohm R."/>
            <person name="Pangilinan J."/>
            <person name="Park H.-J."/>
            <person name="Ramirez L."/>
            <person name="Alfaro M."/>
            <person name="Sun H."/>
            <person name="Tritt A."/>
            <person name="Yoshinaga Y."/>
            <person name="Zwiers L.-H."/>
            <person name="Turgeon B."/>
            <person name="Goodwin S."/>
            <person name="Spatafora J."/>
            <person name="Crous P."/>
            <person name="Grigoriev I."/>
        </authorList>
    </citation>
    <scope>NUCLEOTIDE SEQUENCE</scope>
    <source>
        <strain evidence="1">ATCC 200398</strain>
    </source>
</reference>
<evidence type="ECO:0000313" key="2">
    <source>
        <dbReference type="Proteomes" id="UP000799755"/>
    </source>
</evidence>
<name>A0ACB6R0F8_9PLEO</name>
<comment type="caution">
    <text evidence="1">The sequence shown here is derived from an EMBL/GenBank/DDBJ whole genome shotgun (WGS) entry which is preliminary data.</text>
</comment>
<dbReference type="Proteomes" id="UP000799755">
    <property type="component" value="Unassembled WGS sequence"/>
</dbReference>
<accession>A0ACB6R0F8</accession>
<dbReference type="EMBL" id="MU003502">
    <property type="protein sequence ID" value="KAF2472575.1"/>
    <property type="molecule type" value="Genomic_DNA"/>
</dbReference>
<evidence type="ECO:0000313" key="1">
    <source>
        <dbReference type="EMBL" id="KAF2472575.1"/>
    </source>
</evidence>
<organism evidence="1 2">
    <name type="scientific">Lindgomyces ingoldianus</name>
    <dbReference type="NCBI Taxonomy" id="673940"/>
    <lineage>
        <taxon>Eukaryota</taxon>
        <taxon>Fungi</taxon>
        <taxon>Dikarya</taxon>
        <taxon>Ascomycota</taxon>
        <taxon>Pezizomycotina</taxon>
        <taxon>Dothideomycetes</taxon>
        <taxon>Pleosporomycetidae</taxon>
        <taxon>Pleosporales</taxon>
        <taxon>Lindgomycetaceae</taxon>
        <taxon>Lindgomyces</taxon>
    </lineage>
</organism>
<sequence length="467" mass="53579">MGGLSKPSIKDYSPLPIEERIDDGVEEPQGENEASDNEDLYTSSAPLLSSRSRGNGPLPSQGELCWYHRIGSWRPFRRDPYAAWEPPTKRNWRKILLFTFLGTLLSTVLALSISTGVLASKLSQASNQRCYNYRPYEQHTRLPLNQAWESSNNRLNFVRLYPRLQTSPSLACQVAWNTLSYVPCHEKIWNRSWDNGKHYSLFDPDISLYSQAMCSPSCTEAITRAFQLISSQCTEEDKFDMTDYAGTFSADPGLEDGPVEVISTIARRLSHTCRQEPSRQQYYYGSAPYCTSVMWEDWFIVDGMNAGNLEGLDTFEARTHTSRTSSGTYRYYNTQDTCDDLLTYYSGRYVNARRFGPFVNSTSCDWCTMNWFERKLLSWEKDAVTDPKTGKNVNLSDYLHQIKHVGERCDADAWERVWGRALQKYKQSGDLPEDWEDDKQSGDGEKGGKNGKQEEPCKDDKFDRVMF</sequence>
<gene>
    <name evidence="1" type="ORF">BDR25DRAFT_302703</name>
</gene>
<protein>
    <submittedName>
        <fullName evidence="1">Uncharacterized protein</fullName>
    </submittedName>
</protein>